<reference evidence="2 3" key="1">
    <citation type="submission" date="2020-08" db="EMBL/GenBank/DDBJ databases">
        <title>Sequencing the genomes of 1000 actinobacteria strains.</title>
        <authorList>
            <person name="Klenk H.-P."/>
        </authorList>
    </citation>
    <scope>NUCLEOTIDE SEQUENCE [LARGE SCALE GENOMIC DNA]</scope>
    <source>
        <strain evidence="2 3">DSM 44551</strain>
    </source>
</reference>
<evidence type="ECO:0000313" key="3">
    <source>
        <dbReference type="Proteomes" id="UP000572635"/>
    </source>
</evidence>
<feature type="domain" description="Peptidase S9 prolyl oligopeptidase catalytic" evidence="1">
    <location>
        <begin position="451"/>
        <end position="655"/>
    </location>
</feature>
<keyword evidence="2" id="KW-0378">Hydrolase</keyword>
<keyword evidence="2" id="KW-0031">Aminopeptidase</keyword>
<dbReference type="PANTHER" id="PTHR43056:SF5">
    <property type="entry name" value="PEPTIDASE S9 PROLYL OLIGOPEPTIDASE CATALYTIC DOMAIN-CONTAINING PROTEIN"/>
    <property type="match status" value="1"/>
</dbReference>
<comment type="caution">
    <text evidence="2">The sequence shown here is derived from an EMBL/GenBank/DDBJ whole genome shotgun (WGS) entry which is preliminary data.</text>
</comment>
<keyword evidence="2" id="KW-0645">Protease</keyword>
<dbReference type="Gene3D" id="3.40.50.1820">
    <property type="entry name" value="alpha/beta hydrolase"/>
    <property type="match status" value="1"/>
</dbReference>
<dbReference type="InterPro" id="IPR029058">
    <property type="entry name" value="AB_hydrolase_fold"/>
</dbReference>
<dbReference type="SUPFAM" id="SSF53474">
    <property type="entry name" value="alpha/beta-Hydrolases"/>
    <property type="match status" value="1"/>
</dbReference>
<accession>A0A7W8QTY4</accession>
<gene>
    <name evidence="2" type="ORF">HDA36_005739</name>
</gene>
<proteinExistence type="predicted"/>
<dbReference type="SUPFAM" id="SSF69322">
    <property type="entry name" value="Tricorn protease domain 2"/>
    <property type="match status" value="1"/>
</dbReference>
<sequence>MTAMPILPYGAWPSPIDAKSVARADGAPGWPAALGDEVWWTEPRPLEQGRVTLCRARLDEPDEGPKEVLPAPWNARSRVHEYGGRPYLPLEAGGATAVVFTEFSDQRLYLYRPGERTGPVPLTPAPGTPSALRYVEPVAGREGEVWCIREEHTGPAPTDVERAVVAVPLDGSAAEDPGAVRVVASGRRFLACPRLSPDGRRVSWIGWDHPDMPWDSTFLTVAAVDGDGTAASPHDVAGGPGESVVQAEWGDENTLFLVSDASGWWNPYQLTLEPDGTARAPVALAPLTEEFGGPLWQLGPRWILPLQSGLIAAVHGTASTRLAILCPDSGALDDVDTPHTEWSPRLVAAGRAGETVIAVAASPELPPEVIAVSVADRSWRALSRTSGGPEVPPAYVPRPEERVFEGPGGREVHATVYRPRNPEAQAADVERPPYAVWVHGGPTGRAVSVLDAEIAYFTSRGIGVVQVNYGGSTGFGRAYRERLRGEWGVVDVEDAVAVARALAEEGTADPDRLAIRGGSAGGWTTAAALAFSDVFACGVIQYPIVDLVGWRTGETHDFESQYLESLIGPWPQARARYEERSPVNRAEGISAPFLLMQGDEDEICPPVQARRLLERVGEVPHAYLEFQGEQHGFRRAETIRAALEAELSLYARVFGFDAGVPAVELRP</sequence>
<dbReference type="Proteomes" id="UP000572635">
    <property type="component" value="Unassembled WGS sequence"/>
</dbReference>
<protein>
    <submittedName>
        <fullName evidence="2">Dipeptidyl aminopeptidase/acylaminoacyl peptidase</fullName>
    </submittedName>
</protein>
<evidence type="ECO:0000259" key="1">
    <source>
        <dbReference type="Pfam" id="PF00326"/>
    </source>
</evidence>
<dbReference type="GO" id="GO:0008236">
    <property type="term" value="F:serine-type peptidase activity"/>
    <property type="evidence" value="ECO:0007669"/>
    <property type="project" value="InterPro"/>
</dbReference>
<dbReference type="AlphaFoldDB" id="A0A7W8QTY4"/>
<dbReference type="GO" id="GO:0006508">
    <property type="term" value="P:proteolysis"/>
    <property type="evidence" value="ECO:0007669"/>
    <property type="project" value="InterPro"/>
</dbReference>
<dbReference type="InterPro" id="IPR001375">
    <property type="entry name" value="Peptidase_S9_cat"/>
</dbReference>
<dbReference type="InterPro" id="IPR050585">
    <property type="entry name" value="Xaa-Pro_dipeptidyl-ppase/CocE"/>
</dbReference>
<dbReference type="PANTHER" id="PTHR43056">
    <property type="entry name" value="PEPTIDASE S9 PROLYL OLIGOPEPTIDASE"/>
    <property type="match status" value="1"/>
</dbReference>
<dbReference type="GO" id="GO:0004177">
    <property type="term" value="F:aminopeptidase activity"/>
    <property type="evidence" value="ECO:0007669"/>
    <property type="project" value="UniProtKB-KW"/>
</dbReference>
<evidence type="ECO:0000313" key="2">
    <source>
        <dbReference type="EMBL" id="MBB5435591.1"/>
    </source>
</evidence>
<keyword evidence="3" id="KW-1185">Reference proteome</keyword>
<dbReference type="EMBL" id="JACHDB010000002">
    <property type="protein sequence ID" value="MBB5435591.1"/>
    <property type="molecule type" value="Genomic_DNA"/>
</dbReference>
<dbReference type="Pfam" id="PF00326">
    <property type="entry name" value="Peptidase_S9"/>
    <property type="match status" value="1"/>
</dbReference>
<organism evidence="2 3">
    <name type="scientific">Nocardiopsis composta</name>
    <dbReference type="NCBI Taxonomy" id="157465"/>
    <lineage>
        <taxon>Bacteria</taxon>
        <taxon>Bacillati</taxon>
        <taxon>Actinomycetota</taxon>
        <taxon>Actinomycetes</taxon>
        <taxon>Streptosporangiales</taxon>
        <taxon>Nocardiopsidaceae</taxon>
        <taxon>Nocardiopsis</taxon>
    </lineage>
</organism>
<name>A0A7W8QTY4_9ACTN</name>